<organism evidence="2 3">
    <name type="scientific">Phytophthora fragariaefolia</name>
    <dbReference type="NCBI Taxonomy" id="1490495"/>
    <lineage>
        <taxon>Eukaryota</taxon>
        <taxon>Sar</taxon>
        <taxon>Stramenopiles</taxon>
        <taxon>Oomycota</taxon>
        <taxon>Peronosporomycetes</taxon>
        <taxon>Peronosporales</taxon>
        <taxon>Peronosporaceae</taxon>
        <taxon>Phytophthora</taxon>
    </lineage>
</organism>
<accession>A0A9W6XIP1</accession>
<evidence type="ECO:0000313" key="2">
    <source>
        <dbReference type="EMBL" id="GMF39192.1"/>
    </source>
</evidence>
<dbReference type="Proteomes" id="UP001165121">
    <property type="component" value="Unassembled WGS sequence"/>
</dbReference>
<evidence type="ECO:0000313" key="3">
    <source>
        <dbReference type="Proteomes" id="UP001165121"/>
    </source>
</evidence>
<comment type="caution">
    <text evidence="2">The sequence shown here is derived from an EMBL/GenBank/DDBJ whole genome shotgun (WGS) entry which is preliminary data.</text>
</comment>
<gene>
    <name evidence="2" type="ORF">Pfra01_001156000</name>
</gene>
<evidence type="ECO:0000256" key="1">
    <source>
        <dbReference type="SAM" id="MobiDB-lite"/>
    </source>
</evidence>
<name>A0A9W6XIP1_9STRA</name>
<dbReference type="AlphaFoldDB" id="A0A9W6XIP1"/>
<dbReference type="OrthoDB" id="8027383at2759"/>
<feature type="compositionally biased region" description="Acidic residues" evidence="1">
    <location>
        <begin position="118"/>
        <end position="130"/>
    </location>
</feature>
<proteinExistence type="predicted"/>
<reference evidence="2" key="1">
    <citation type="submission" date="2023-04" db="EMBL/GenBank/DDBJ databases">
        <title>Phytophthora fragariaefolia NBRC 109709.</title>
        <authorList>
            <person name="Ichikawa N."/>
            <person name="Sato H."/>
            <person name="Tonouchi N."/>
        </authorList>
    </citation>
    <scope>NUCLEOTIDE SEQUENCE</scope>
    <source>
        <strain evidence="2">NBRC 109709</strain>
    </source>
</reference>
<protein>
    <submittedName>
        <fullName evidence="2">Unnamed protein product</fullName>
    </submittedName>
</protein>
<keyword evidence="3" id="KW-1185">Reference proteome</keyword>
<dbReference type="EMBL" id="BSXT01001141">
    <property type="protein sequence ID" value="GMF39192.1"/>
    <property type="molecule type" value="Genomic_DNA"/>
</dbReference>
<feature type="region of interest" description="Disordered" evidence="1">
    <location>
        <begin position="118"/>
        <end position="145"/>
    </location>
</feature>
<sequence>MLADSGLPHRLWEYAIQHATFIRSRILVAALKIPHLHIWQRPDVSNIPIFSQAVVDCVSDKLRRKKKRFLNTREQLVAFIGCAEDIKGFCVYMQGTSRLTVVDQMLFEVDPDAEDVVDALDDDGEDESDSDTEHDLEEHEDAYPS</sequence>